<dbReference type="HOGENOM" id="CLU_657288_0_0_1"/>
<keyword evidence="3" id="KW-1185">Reference proteome</keyword>
<accession>A0A067SZF8</accession>
<dbReference type="EMBL" id="KL142390">
    <property type="protein sequence ID" value="KDR72158.1"/>
    <property type="molecule type" value="Genomic_DNA"/>
</dbReference>
<gene>
    <name evidence="2" type="ORF">GALMADRAFT_143472</name>
</gene>
<protein>
    <submittedName>
        <fullName evidence="2">Uncharacterized protein</fullName>
    </submittedName>
</protein>
<dbReference type="Proteomes" id="UP000027222">
    <property type="component" value="Unassembled WGS sequence"/>
</dbReference>
<feature type="compositionally biased region" description="Polar residues" evidence="1">
    <location>
        <begin position="228"/>
        <end position="240"/>
    </location>
</feature>
<name>A0A067SZF8_GALM3</name>
<sequence length="507" mass="52178">MAPRDGSESPPMVFPSSPEAPAPGGNRPRNSLPSSFNINRAGANPNVSSVLAPHPSTMRQPTGTFAEYISITKSWEVGVFTDRQIAESRLGGVAGGSSAHTSSTWGSAFRYYSICYYAGTVNIARKLFDAPVSLISSPATGTPSHPFVVTSSPVTPVTPVTPATGTPTHPYSVSSSSLYSVSSGSLYSPFSSQTSNVSTPIPALFAYSQASPTPSATGTPTHAHVLHSNRTPGSSHHQATTGLQSIPASFAPALSQGSPTPASRSRQFLLPAPLATDMQPTGIVSVPPAGLPAMPAPPVFLPTILTNTNPTAPTCAAAALPAAPTVPPAFLPSILTNTNPITNANPVNALAQLVVYVSSDSESDAVSVPCAPRIAGHRSASAHLASIRLAQDGSTGPVGPPATATATPTVMTPRRNVFVADSDDEDYAIKTPVVARLPGYPSASVRFGRSGSSTHSPAMPTNTVTFGPGGSTPHRTSSLIVEPDSDELRCSDLEDGDYADMDMIFSQ</sequence>
<reference evidence="3" key="1">
    <citation type="journal article" date="2014" name="Proc. Natl. Acad. Sci. U.S.A.">
        <title>Extensive sampling of basidiomycete genomes demonstrates inadequacy of the white-rot/brown-rot paradigm for wood decay fungi.</title>
        <authorList>
            <person name="Riley R."/>
            <person name="Salamov A.A."/>
            <person name="Brown D.W."/>
            <person name="Nagy L.G."/>
            <person name="Floudas D."/>
            <person name="Held B.W."/>
            <person name="Levasseur A."/>
            <person name="Lombard V."/>
            <person name="Morin E."/>
            <person name="Otillar R."/>
            <person name="Lindquist E.A."/>
            <person name="Sun H."/>
            <person name="LaButti K.M."/>
            <person name="Schmutz J."/>
            <person name="Jabbour D."/>
            <person name="Luo H."/>
            <person name="Baker S.E."/>
            <person name="Pisabarro A.G."/>
            <person name="Walton J.D."/>
            <person name="Blanchette R.A."/>
            <person name="Henrissat B."/>
            <person name="Martin F."/>
            <person name="Cullen D."/>
            <person name="Hibbett D.S."/>
            <person name="Grigoriev I.V."/>
        </authorList>
    </citation>
    <scope>NUCLEOTIDE SEQUENCE [LARGE SCALE GENOMIC DNA]</scope>
    <source>
        <strain evidence="3">CBS 339.88</strain>
    </source>
</reference>
<feature type="region of interest" description="Disordered" evidence="1">
    <location>
        <begin position="210"/>
        <end position="240"/>
    </location>
</feature>
<feature type="region of interest" description="Disordered" evidence="1">
    <location>
        <begin position="1"/>
        <end position="39"/>
    </location>
</feature>
<feature type="compositionally biased region" description="Low complexity" evidence="1">
    <location>
        <begin position="210"/>
        <end position="223"/>
    </location>
</feature>
<feature type="compositionally biased region" description="Polar residues" evidence="1">
    <location>
        <begin position="28"/>
        <end position="38"/>
    </location>
</feature>
<evidence type="ECO:0000256" key="1">
    <source>
        <dbReference type="SAM" id="MobiDB-lite"/>
    </source>
</evidence>
<dbReference type="AlphaFoldDB" id="A0A067SZF8"/>
<feature type="compositionally biased region" description="Polar residues" evidence="1">
    <location>
        <begin position="450"/>
        <end position="465"/>
    </location>
</feature>
<proteinExistence type="predicted"/>
<feature type="region of interest" description="Disordered" evidence="1">
    <location>
        <begin position="447"/>
        <end position="478"/>
    </location>
</feature>
<evidence type="ECO:0000313" key="3">
    <source>
        <dbReference type="Proteomes" id="UP000027222"/>
    </source>
</evidence>
<evidence type="ECO:0000313" key="2">
    <source>
        <dbReference type="EMBL" id="KDR72158.1"/>
    </source>
</evidence>
<organism evidence="2 3">
    <name type="scientific">Galerina marginata (strain CBS 339.88)</name>
    <dbReference type="NCBI Taxonomy" id="685588"/>
    <lineage>
        <taxon>Eukaryota</taxon>
        <taxon>Fungi</taxon>
        <taxon>Dikarya</taxon>
        <taxon>Basidiomycota</taxon>
        <taxon>Agaricomycotina</taxon>
        <taxon>Agaricomycetes</taxon>
        <taxon>Agaricomycetidae</taxon>
        <taxon>Agaricales</taxon>
        <taxon>Agaricineae</taxon>
        <taxon>Strophariaceae</taxon>
        <taxon>Galerina</taxon>
    </lineage>
</organism>